<dbReference type="AlphaFoldDB" id="A0A517NLW4"/>
<organism evidence="2 3">
    <name type="scientific">Stieleria marina</name>
    <dbReference type="NCBI Taxonomy" id="1930275"/>
    <lineage>
        <taxon>Bacteria</taxon>
        <taxon>Pseudomonadati</taxon>
        <taxon>Planctomycetota</taxon>
        <taxon>Planctomycetia</taxon>
        <taxon>Pirellulales</taxon>
        <taxon>Pirellulaceae</taxon>
        <taxon>Stieleria</taxon>
    </lineage>
</organism>
<dbReference type="GO" id="GO:0032259">
    <property type="term" value="P:methylation"/>
    <property type="evidence" value="ECO:0007669"/>
    <property type="project" value="UniProtKB-KW"/>
</dbReference>
<feature type="domain" description="Methyltransferase" evidence="1">
    <location>
        <begin position="30"/>
        <end position="129"/>
    </location>
</feature>
<keyword evidence="3" id="KW-1185">Reference proteome</keyword>
<name>A0A517NLW4_9BACT</name>
<reference evidence="2 3" key="1">
    <citation type="submission" date="2019-02" db="EMBL/GenBank/DDBJ databases">
        <title>Deep-cultivation of Planctomycetes and their phenomic and genomic characterization uncovers novel biology.</title>
        <authorList>
            <person name="Wiegand S."/>
            <person name="Jogler M."/>
            <person name="Boedeker C."/>
            <person name="Pinto D."/>
            <person name="Vollmers J."/>
            <person name="Rivas-Marin E."/>
            <person name="Kohn T."/>
            <person name="Peeters S.H."/>
            <person name="Heuer A."/>
            <person name="Rast P."/>
            <person name="Oberbeckmann S."/>
            <person name="Bunk B."/>
            <person name="Jeske O."/>
            <person name="Meyerdierks A."/>
            <person name="Storesund J.E."/>
            <person name="Kallscheuer N."/>
            <person name="Luecker S."/>
            <person name="Lage O.M."/>
            <person name="Pohl T."/>
            <person name="Merkel B.J."/>
            <person name="Hornburger P."/>
            <person name="Mueller R.-W."/>
            <person name="Bruemmer F."/>
            <person name="Labrenz M."/>
            <person name="Spormann A.M."/>
            <person name="Op den Camp H."/>
            <person name="Overmann J."/>
            <person name="Amann R."/>
            <person name="Jetten M.S.M."/>
            <person name="Mascher T."/>
            <person name="Medema M.H."/>
            <person name="Devos D.P."/>
            <person name="Kaster A.-K."/>
            <person name="Ovreas L."/>
            <person name="Rohde M."/>
            <person name="Galperin M.Y."/>
            <person name="Jogler C."/>
        </authorList>
    </citation>
    <scope>NUCLEOTIDE SEQUENCE [LARGE SCALE GENOMIC DNA]</scope>
    <source>
        <strain evidence="2 3">K23_9</strain>
    </source>
</reference>
<accession>A0A517NLW4</accession>
<sequence length="242" mass="26705">MIELLWNDPINEPQMSKYLSALRVKDGNRVVDFGCGCGELIIRLCECSDIVATGIDSSQPHLAEARRRAARRINGAQIQFVEANAAEFTVDESPIDIAICMGSSHAFGLGPDSFANALSKIIPMLAPGGQILIGEGYMKQPASPEYRAMLGDSSPDSMTHARNVQTAKQLGLIPLAAWTSSEEEWDDFEWGYQQIVEHNAAEDPNNQTAADRLSARREWMDAYLRWGRDTLGYGIYLLKNPA</sequence>
<proteinExistence type="predicted"/>
<dbReference type="InterPro" id="IPR029063">
    <property type="entry name" value="SAM-dependent_MTases_sf"/>
</dbReference>
<keyword evidence="2" id="KW-0489">Methyltransferase</keyword>
<gene>
    <name evidence="2" type="primary">rebM</name>
    <name evidence="2" type="ORF">K239x_00580</name>
</gene>
<dbReference type="PANTHER" id="PTHR43464:SF3">
    <property type="entry name" value="SAM-DEPENDENT METHYLTRANSFERASE"/>
    <property type="match status" value="1"/>
</dbReference>
<dbReference type="SUPFAM" id="SSF53335">
    <property type="entry name" value="S-adenosyl-L-methionine-dependent methyltransferases"/>
    <property type="match status" value="1"/>
</dbReference>
<dbReference type="EMBL" id="CP036526">
    <property type="protein sequence ID" value="QDT08126.1"/>
    <property type="molecule type" value="Genomic_DNA"/>
</dbReference>
<evidence type="ECO:0000313" key="3">
    <source>
        <dbReference type="Proteomes" id="UP000319817"/>
    </source>
</evidence>
<dbReference type="Gene3D" id="3.40.50.150">
    <property type="entry name" value="Vaccinia Virus protein VP39"/>
    <property type="match status" value="1"/>
</dbReference>
<dbReference type="CDD" id="cd02440">
    <property type="entry name" value="AdoMet_MTases"/>
    <property type="match status" value="1"/>
</dbReference>
<dbReference type="InterPro" id="IPR041698">
    <property type="entry name" value="Methyltransf_25"/>
</dbReference>
<evidence type="ECO:0000259" key="1">
    <source>
        <dbReference type="Pfam" id="PF13649"/>
    </source>
</evidence>
<dbReference type="PANTHER" id="PTHR43464">
    <property type="entry name" value="METHYLTRANSFERASE"/>
    <property type="match status" value="1"/>
</dbReference>
<dbReference type="Pfam" id="PF13649">
    <property type="entry name" value="Methyltransf_25"/>
    <property type="match status" value="1"/>
</dbReference>
<protein>
    <submittedName>
        <fullName evidence="2">Demethylrebeccamycin-D-glucose O-methyltransferase</fullName>
        <ecNumber evidence="2">2.1.1.164</ecNumber>
    </submittedName>
</protein>
<evidence type="ECO:0000313" key="2">
    <source>
        <dbReference type="EMBL" id="QDT08126.1"/>
    </source>
</evidence>
<dbReference type="EC" id="2.1.1.164" evidence="2"/>
<dbReference type="Proteomes" id="UP000319817">
    <property type="component" value="Chromosome"/>
</dbReference>
<dbReference type="GO" id="GO:0102082">
    <property type="term" value="F:demethylrebeccamycin--D-glucose O-methyltransferase activity"/>
    <property type="evidence" value="ECO:0007669"/>
    <property type="project" value="UniProtKB-EC"/>
</dbReference>
<keyword evidence="2" id="KW-0808">Transferase</keyword>